<evidence type="ECO:0000256" key="2">
    <source>
        <dbReference type="ARBA" id="ARBA00023012"/>
    </source>
</evidence>
<dbReference type="Pfam" id="PF00072">
    <property type="entry name" value="Response_reg"/>
    <property type="match status" value="1"/>
</dbReference>
<keyword evidence="4 7" id="KW-0238">DNA-binding</keyword>
<evidence type="ECO:0000256" key="5">
    <source>
        <dbReference type="ARBA" id="ARBA00023163"/>
    </source>
</evidence>
<evidence type="ECO:0000256" key="6">
    <source>
        <dbReference type="PROSITE-ProRule" id="PRU00169"/>
    </source>
</evidence>
<dbReference type="Gene3D" id="1.10.10.10">
    <property type="entry name" value="Winged helix-like DNA-binding domain superfamily/Winged helix DNA-binding domain"/>
    <property type="match status" value="1"/>
</dbReference>
<evidence type="ECO:0000256" key="4">
    <source>
        <dbReference type="ARBA" id="ARBA00023125"/>
    </source>
</evidence>
<keyword evidence="11" id="KW-1185">Reference proteome</keyword>
<dbReference type="InterPro" id="IPR011006">
    <property type="entry name" value="CheY-like_superfamily"/>
</dbReference>
<dbReference type="Proteomes" id="UP000595448">
    <property type="component" value="Chromosome"/>
</dbReference>
<dbReference type="PROSITE" id="PS51755">
    <property type="entry name" value="OMPR_PHOB"/>
    <property type="match status" value="1"/>
</dbReference>
<evidence type="ECO:0000259" key="9">
    <source>
        <dbReference type="PROSITE" id="PS51755"/>
    </source>
</evidence>
<protein>
    <submittedName>
        <fullName evidence="10">Response regulator transcription factor</fullName>
    </submittedName>
</protein>
<gene>
    <name evidence="10" type="ORF">JIP62_10100</name>
</gene>
<dbReference type="Gene3D" id="3.40.50.2300">
    <property type="match status" value="1"/>
</dbReference>
<dbReference type="InterPro" id="IPR016032">
    <property type="entry name" value="Sig_transdc_resp-reg_C-effctor"/>
</dbReference>
<dbReference type="RefSeq" id="WP_201102063.1">
    <property type="nucleotide sequence ID" value="NZ_CP067977.1"/>
</dbReference>
<dbReference type="Pfam" id="PF00486">
    <property type="entry name" value="Trans_reg_C"/>
    <property type="match status" value="1"/>
</dbReference>
<dbReference type="SMART" id="SM00862">
    <property type="entry name" value="Trans_reg_C"/>
    <property type="match status" value="1"/>
</dbReference>
<keyword evidence="3" id="KW-0805">Transcription regulation</keyword>
<dbReference type="SMART" id="SM00448">
    <property type="entry name" value="REC"/>
    <property type="match status" value="1"/>
</dbReference>
<keyword evidence="5" id="KW-0804">Transcription</keyword>
<proteinExistence type="predicted"/>
<keyword evidence="1 6" id="KW-0597">Phosphoprotein</keyword>
<dbReference type="PANTHER" id="PTHR48111">
    <property type="entry name" value="REGULATOR OF RPOS"/>
    <property type="match status" value="1"/>
</dbReference>
<dbReference type="CDD" id="cd00383">
    <property type="entry name" value="trans_reg_C"/>
    <property type="match status" value="1"/>
</dbReference>
<name>A0ABX7BJF6_9CAUL</name>
<evidence type="ECO:0000313" key="10">
    <source>
        <dbReference type="EMBL" id="QQQ17689.1"/>
    </source>
</evidence>
<evidence type="ECO:0000256" key="1">
    <source>
        <dbReference type="ARBA" id="ARBA00022553"/>
    </source>
</evidence>
<feature type="domain" description="Response regulatory" evidence="8">
    <location>
        <begin position="25"/>
        <end position="143"/>
    </location>
</feature>
<dbReference type="InterPro" id="IPR001867">
    <property type="entry name" value="OmpR/PhoB-type_DNA-bd"/>
</dbReference>
<evidence type="ECO:0000256" key="7">
    <source>
        <dbReference type="PROSITE-ProRule" id="PRU01091"/>
    </source>
</evidence>
<organism evidence="10 11">
    <name type="scientific">Brevundimonas vitisensis</name>
    <dbReference type="NCBI Taxonomy" id="2800818"/>
    <lineage>
        <taxon>Bacteria</taxon>
        <taxon>Pseudomonadati</taxon>
        <taxon>Pseudomonadota</taxon>
        <taxon>Alphaproteobacteria</taxon>
        <taxon>Caulobacterales</taxon>
        <taxon>Caulobacteraceae</taxon>
        <taxon>Brevundimonas</taxon>
    </lineage>
</organism>
<feature type="modified residue" description="4-aspartylphosphate" evidence="6">
    <location>
        <position position="75"/>
    </location>
</feature>
<dbReference type="PANTHER" id="PTHR48111:SF1">
    <property type="entry name" value="TWO-COMPONENT RESPONSE REGULATOR ORR33"/>
    <property type="match status" value="1"/>
</dbReference>
<accession>A0ABX7BJF6</accession>
<dbReference type="InterPro" id="IPR001789">
    <property type="entry name" value="Sig_transdc_resp-reg_receiver"/>
</dbReference>
<dbReference type="EMBL" id="CP067977">
    <property type="protein sequence ID" value="QQQ17689.1"/>
    <property type="molecule type" value="Genomic_DNA"/>
</dbReference>
<feature type="domain" description="OmpR/PhoB-type" evidence="9">
    <location>
        <begin position="154"/>
        <end position="266"/>
    </location>
</feature>
<dbReference type="SUPFAM" id="SSF52172">
    <property type="entry name" value="CheY-like"/>
    <property type="match status" value="1"/>
</dbReference>
<sequence>MDQDSATIEAADPFAQLAEVFAGRRALVLEDEPALAEHVAGRLLKSGFAQVDRFDTGEGALEAAGRHPYDILILDRLTAGMDGLETLKRIRAGHGPSCDAPVLMLTALGGERQKVEGLLNGADDYLAKPVGDEELLARIASQLRRASRRAPPAGADIVNGPFRLSPGARTLRFEAPGAEPCLVDLSPLEFAIVCELMTARGQPVTKTMLWDRCWVEWKFLPDNYVNIIDARISALRRRLKDQCPDLPDSLHPLIVSARSQSLVFRDLSVPHGG</sequence>
<reference evidence="10 11" key="1">
    <citation type="submission" date="2021-01" db="EMBL/GenBank/DDBJ databases">
        <title>Brevundimonas vitis sp. nov., an bacterium isolated from grape (Vitis vinifera).</title>
        <authorList>
            <person name="Jiang L."/>
            <person name="Lee J."/>
        </authorList>
    </citation>
    <scope>NUCLEOTIDE SEQUENCE [LARGE SCALE GENOMIC DNA]</scope>
    <source>
        <strain evidence="10 11">GRTSA-9</strain>
    </source>
</reference>
<feature type="DNA-binding region" description="OmpR/PhoB-type" evidence="7">
    <location>
        <begin position="154"/>
        <end position="266"/>
    </location>
</feature>
<evidence type="ECO:0000259" key="8">
    <source>
        <dbReference type="PROSITE" id="PS50110"/>
    </source>
</evidence>
<dbReference type="InterPro" id="IPR036388">
    <property type="entry name" value="WH-like_DNA-bd_sf"/>
</dbReference>
<dbReference type="PROSITE" id="PS50110">
    <property type="entry name" value="RESPONSE_REGULATORY"/>
    <property type="match status" value="1"/>
</dbReference>
<evidence type="ECO:0000256" key="3">
    <source>
        <dbReference type="ARBA" id="ARBA00023015"/>
    </source>
</evidence>
<dbReference type="InterPro" id="IPR039420">
    <property type="entry name" value="WalR-like"/>
</dbReference>
<dbReference type="SUPFAM" id="SSF46894">
    <property type="entry name" value="C-terminal effector domain of the bipartite response regulators"/>
    <property type="match status" value="1"/>
</dbReference>
<evidence type="ECO:0000313" key="11">
    <source>
        <dbReference type="Proteomes" id="UP000595448"/>
    </source>
</evidence>
<keyword evidence="2" id="KW-0902">Two-component regulatory system</keyword>